<evidence type="ECO:0008006" key="2">
    <source>
        <dbReference type="Google" id="ProtNLM"/>
    </source>
</evidence>
<comment type="caution">
    <text evidence="1">The sequence shown here is derived from an EMBL/GenBank/DDBJ whole genome shotgun (WGS) entry which is preliminary data.</text>
</comment>
<dbReference type="Pfam" id="PF13489">
    <property type="entry name" value="Methyltransf_23"/>
    <property type="match status" value="1"/>
</dbReference>
<name>A0A0F9NQX2_9ZZZZ</name>
<dbReference type="InterPro" id="IPR029063">
    <property type="entry name" value="SAM-dependent_MTases_sf"/>
</dbReference>
<dbReference type="PANTHER" id="PTHR43861:SF6">
    <property type="entry name" value="METHYLTRANSFERASE TYPE 11"/>
    <property type="match status" value="1"/>
</dbReference>
<organism evidence="1">
    <name type="scientific">marine sediment metagenome</name>
    <dbReference type="NCBI Taxonomy" id="412755"/>
    <lineage>
        <taxon>unclassified sequences</taxon>
        <taxon>metagenomes</taxon>
        <taxon>ecological metagenomes</taxon>
    </lineage>
</organism>
<dbReference type="EMBL" id="LAZR01003813">
    <property type="protein sequence ID" value="KKN14472.1"/>
    <property type="molecule type" value="Genomic_DNA"/>
</dbReference>
<dbReference type="PANTHER" id="PTHR43861">
    <property type="entry name" value="TRANS-ACONITATE 2-METHYLTRANSFERASE-RELATED"/>
    <property type="match status" value="1"/>
</dbReference>
<dbReference type="AlphaFoldDB" id="A0A0F9NQX2"/>
<accession>A0A0F9NQX2</accession>
<dbReference type="SUPFAM" id="SSF53335">
    <property type="entry name" value="S-adenosyl-L-methionine-dependent methyltransferases"/>
    <property type="match status" value="1"/>
</dbReference>
<sequence length="300" mass="34515">MKKAEWLECITCRDERLIKRLKSFEGSLAKCTECGLIFRNPKPSYETIKEYYKDDYSNIFLEEQTKNYRKGIFRHFLAPSIKDKGEGRLLDVGSGYGIFLSLAKDLGWEVYGIELSEDACQFARKNFGLNVFCGDLEEASFPKDHFDVVTLWNVLDHTTNPLEQLLEIKQILKDNGLLFIRLPNFLFQGKSRCIGEAFDRLFFGHTNLSRKISVSHLYAFTPSSIANLLERAGFSTFRLKNSPPAKGDPYCAFPFLGDILLNWIKNSFFISCELLYHLSLGKILWGPSMEVFASKKEQKF</sequence>
<dbReference type="Gene3D" id="3.40.50.150">
    <property type="entry name" value="Vaccinia Virus protein VP39"/>
    <property type="match status" value="1"/>
</dbReference>
<dbReference type="CDD" id="cd02440">
    <property type="entry name" value="AdoMet_MTases"/>
    <property type="match status" value="1"/>
</dbReference>
<reference evidence="1" key="1">
    <citation type="journal article" date="2015" name="Nature">
        <title>Complex archaea that bridge the gap between prokaryotes and eukaryotes.</title>
        <authorList>
            <person name="Spang A."/>
            <person name="Saw J.H."/>
            <person name="Jorgensen S.L."/>
            <person name="Zaremba-Niedzwiedzka K."/>
            <person name="Martijn J."/>
            <person name="Lind A.E."/>
            <person name="van Eijk R."/>
            <person name="Schleper C."/>
            <person name="Guy L."/>
            <person name="Ettema T.J."/>
        </authorList>
    </citation>
    <scope>NUCLEOTIDE SEQUENCE</scope>
</reference>
<evidence type="ECO:0000313" key="1">
    <source>
        <dbReference type="EMBL" id="KKN14472.1"/>
    </source>
</evidence>
<proteinExistence type="predicted"/>
<protein>
    <recommendedName>
        <fullName evidence="2">Methyltransferase type 11 domain-containing protein</fullName>
    </recommendedName>
</protein>
<gene>
    <name evidence="1" type="ORF">LCGC14_0995720</name>
</gene>